<dbReference type="Pfam" id="PF00054">
    <property type="entry name" value="Laminin_G_1"/>
    <property type="match status" value="1"/>
</dbReference>
<evidence type="ECO:0000256" key="21">
    <source>
        <dbReference type="SAM" id="MobiDB-lite"/>
    </source>
</evidence>
<dbReference type="Pfam" id="PF24973">
    <property type="entry name" value="EGF_LMN_ATRN"/>
    <property type="match status" value="1"/>
</dbReference>
<feature type="disulfide bond" evidence="19">
    <location>
        <begin position="251"/>
        <end position="266"/>
    </location>
</feature>
<feature type="disulfide bond" evidence="19">
    <location>
        <begin position="408"/>
        <end position="423"/>
    </location>
</feature>
<dbReference type="InterPro" id="IPR001791">
    <property type="entry name" value="Laminin_G"/>
</dbReference>
<keyword evidence="5" id="KW-0272">Extracellular matrix</keyword>
<feature type="chain" id="PRO_5043807804" description="Hemolin" evidence="22">
    <location>
        <begin position="25"/>
        <end position="4190"/>
    </location>
</feature>
<dbReference type="Pfam" id="PF02210">
    <property type="entry name" value="Laminin_G_2"/>
    <property type="match status" value="2"/>
</dbReference>
<feature type="domain" description="Ig-like" evidence="27">
    <location>
        <begin position="2381"/>
        <end position="2474"/>
    </location>
</feature>
<feature type="disulfide bond" evidence="20">
    <location>
        <begin position="1968"/>
        <end position="1977"/>
    </location>
</feature>
<feature type="domain" description="Ig-like" evidence="27">
    <location>
        <begin position="2957"/>
        <end position="3043"/>
    </location>
</feature>
<dbReference type="GO" id="GO:0048731">
    <property type="term" value="P:system development"/>
    <property type="evidence" value="ECO:0007669"/>
    <property type="project" value="UniProtKB-ARBA"/>
</dbReference>
<evidence type="ECO:0000256" key="12">
    <source>
        <dbReference type="ARBA" id="ARBA00023157"/>
    </source>
</evidence>
<feature type="disulfide bond" evidence="19">
    <location>
        <begin position="447"/>
        <end position="462"/>
    </location>
</feature>
<dbReference type="PROSITE" id="PS50027">
    <property type="entry name" value="EGF_LAM_2"/>
    <property type="match status" value="2"/>
</dbReference>
<feature type="disulfide bond" evidence="18">
    <location>
        <begin position="3650"/>
        <end position="3667"/>
    </location>
</feature>
<dbReference type="Pfam" id="PF00053">
    <property type="entry name" value="EGF_laminin"/>
    <property type="match status" value="4"/>
</dbReference>
<feature type="domain" description="Ig-like" evidence="27">
    <location>
        <begin position="2574"/>
        <end position="2658"/>
    </location>
</feature>
<dbReference type="SMART" id="SM00180">
    <property type="entry name" value="EGF_Lam"/>
    <property type="match status" value="6"/>
</dbReference>
<gene>
    <name evidence="29" type="ORF">LNINA_LOCUS13601</name>
</gene>
<keyword evidence="4" id="KW-0964">Secreted</keyword>
<evidence type="ECO:0000256" key="15">
    <source>
        <dbReference type="ARBA" id="ARBA00023319"/>
    </source>
</evidence>
<feature type="disulfide bond" evidence="19">
    <location>
        <begin position="545"/>
        <end position="563"/>
    </location>
</feature>
<evidence type="ECO:0000256" key="9">
    <source>
        <dbReference type="ARBA" id="ARBA00022869"/>
    </source>
</evidence>
<feature type="disulfide bond" evidence="18">
    <location>
        <begin position="3669"/>
        <end position="3678"/>
    </location>
</feature>
<feature type="domain" description="EGF-like" evidence="25">
    <location>
        <begin position="3953"/>
        <end position="3992"/>
    </location>
</feature>
<dbReference type="InterPro" id="IPR002172">
    <property type="entry name" value="LDrepeatLR_classA_rpt"/>
</dbReference>
<feature type="domain" description="Ig-like" evidence="27">
    <location>
        <begin position="3289"/>
        <end position="3358"/>
    </location>
</feature>
<feature type="disulfide bond" evidence="19">
    <location>
        <begin position="389"/>
        <end position="401"/>
    </location>
</feature>
<keyword evidence="18" id="KW-0245">EGF-like domain</keyword>
<dbReference type="FunFam" id="2.60.40.10:FF:000032">
    <property type="entry name" value="palladin isoform X1"/>
    <property type="match status" value="2"/>
</dbReference>
<feature type="region of interest" description="Disordered" evidence="21">
    <location>
        <begin position="261"/>
        <end position="391"/>
    </location>
</feature>
<dbReference type="PROSITE" id="PS50025">
    <property type="entry name" value="LAM_G_DOMAIN"/>
    <property type="match status" value="3"/>
</dbReference>
<feature type="domain" description="EGF-like" evidence="25">
    <location>
        <begin position="3681"/>
        <end position="3716"/>
    </location>
</feature>
<feature type="domain" description="Laminin IV type A" evidence="28">
    <location>
        <begin position="2025"/>
        <end position="2203"/>
    </location>
</feature>
<keyword evidence="11" id="KW-0472">Membrane</keyword>
<evidence type="ECO:0000259" key="26">
    <source>
        <dbReference type="PROSITE" id="PS50027"/>
    </source>
</evidence>
<dbReference type="SMART" id="SM00181">
    <property type="entry name" value="EGF"/>
    <property type="match status" value="13"/>
</dbReference>
<dbReference type="Pfam" id="PF00008">
    <property type="entry name" value="EGF"/>
    <property type="match status" value="1"/>
</dbReference>
<dbReference type="InterPro" id="IPR036179">
    <property type="entry name" value="Ig-like_dom_sf"/>
</dbReference>
<feature type="disulfide bond" evidence="19">
    <location>
        <begin position="435"/>
        <end position="453"/>
    </location>
</feature>
<keyword evidence="10" id="KW-1133">Transmembrane helix</keyword>
<dbReference type="CDD" id="cd00110">
    <property type="entry name" value="LamG"/>
    <property type="match status" value="3"/>
</dbReference>
<dbReference type="GO" id="GO:0005886">
    <property type="term" value="C:plasma membrane"/>
    <property type="evidence" value="ECO:0007669"/>
    <property type="project" value="TreeGrafter"/>
</dbReference>
<evidence type="ECO:0000256" key="1">
    <source>
        <dbReference type="ARBA" id="ARBA00004167"/>
    </source>
</evidence>
<feature type="disulfide bond" evidence="19">
    <location>
        <begin position="1036"/>
        <end position="1054"/>
    </location>
</feature>
<feature type="compositionally biased region" description="Basic and acidic residues" evidence="21">
    <location>
        <begin position="356"/>
        <end position="368"/>
    </location>
</feature>
<dbReference type="GO" id="GO:0009653">
    <property type="term" value="P:anatomical structure morphogenesis"/>
    <property type="evidence" value="ECO:0007669"/>
    <property type="project" value="UniProtKB-ARBA"/>
</dbReference>
<feature type="domain" description="Ig-like" evidence="27">
    <location>
        <begin position="2663"/>
        <end position="2739"/>
    </location>
</feature>
<feature type="domain" description="EGF-like" evidence="25">
    <location>
        <begin position="3908"/>
        <end position="3941"/>
    </location>
</feature>
<feature type="disulfide bond" evidence="19">
    <location>
        <begin position="1029"/>
        <end position="1041"/>
    </location>
</feature>
<evidence type="ECO:0000256" key="7">
    <source>
        <dbReference type="ARBA" id="ARBA00022729"/>
    </source>
</evidence>
<feature type="domain" description="Ig-like" evidence="27">
    <location>
        <begin position="2763"/>
        <end position="2849"/>
    </location>
</feature>
<evidence type="ECO:0000313" key="30">
    <source>
        <dbReference type="Proteomes" id="UP001497472"/>
    </source>
</evidence>
<dbReference type="Pfam" id="PF07679">
    <property type="entry name" value="I-set"/>
    <property type="match status" value="2"/>
</dbReference>
<feature type="domain" description="Ig-like" evidence="27">
    <location>
        <begin position="1149"/>
        <end position="1239"/>
    </location>
</feature>
<feature type="disulfide bond" evidence="19">
    <location>
        <begin position="578"/>
        <end position="590"/>
    </location>
</feature>
<dbReference type="PROSITE" id="PS50068">
    <property type="entry name" value="LDLRA_2"/>
    <property type="match status" value="16"/>
</dbReference>
<evidence type="ECO:0000256" key="22">
    <source>
        <dbReference type="SAM" id="SignalP"/>
    </source>
</evidence>
<feature type="disulfide bond" evidence="19">
    <location>
        <begin position="893"/>
        <end position="911"/>
    </location>
</feature>
<dbReference type="GO" id="GO:0005604">
    <property type="term" value="C:basement membrane"/>
    <property type="evidence" value="ECO:0007669"/>
    <property type="project" value="UniProtKB-SubCell"/>
</dbReference>
<dbReference type="GO" id="GO:0016192">
    <property type="term" value="P:vesicle-mediated transport"/>
    <property type="evidence" value="ECO:0007669"/>
    <property type="project" value="UniProtKB-ARBA"/>
</dbReference>
<feature type="domain" description="Ig-like" evidence="27">
    <location>
        <begin position="926"/>
        <end position="1014"/>
    </location>
</feature>
<feature type="disulfide bond" evidence="19">
    <location>
        <begin position="744"/>
        <end position="759"/>
    </location>
</feature>
<feature type="disulfide bond" evidence="20">
    <location>
        <begin position="1914"/>
        <end position="1923"/>
    </location>
</feature>
<feature type="domain" description="Laminin IV type A" evidence="28">
    <location>
        <begin position="1316"/>
        <end position="1484"/>
    </location>
</feature>
<keyword evidence="6" id="KW-0812">Transmembrane</keyword>
<dbReference type="Pfam" id="PF00057">
    <property type="entry name" value="Ldl_recept_a"/>
    <property type="match status" value="15"/>
</dbReference>
<dbReference type="SUPFAM" id="SSF48726">
    <property type="entry name" value="Immunoglobulin"/>
    <property type="match status" value="13"/>
</dbReference>
<sequence>MRVRPLSAALLFVLLSLLSEVSSAEDIYWEGEDDVSNEYLEVDDVDAGIGKHLRRLKRDFWSFFTSSTPAPENYESVTGDDEDIGDKYEEVENEVDGGSGVPDRLEPEQKEKTLRVTFVVREPYQMNYSNRDSLAFQNFSKSLADAVNALFRDLPGTHRASLVRIQSIATDEFSCKVTLEIVTTGYEDTDKIANILRQHIEKKMKLGDVAVSDEDFSATVIDTAYNTPLDTCSLDELSCSDGRCVPGSARCDRVRDCPDGSDEIGCPFETNEEQSPDDGGDDYPNPDIGETEDKSNPEYKPDNEDDDRLITPYEKNNEAGEGNRVPSYDNSTYTENDDDNLISPYDPRNNNENNIDSERYPGGDRGDTPEQPSDTVTDYPGVDQSPQICPDNEMQCDETRCVPLDKRCDRYPDCNDGKDEENCPDQSCGIDDFRCDDGKCIEGYRRCDRVVDCASSEDEQACDCRPDEFRCLVDGSCIEDRKRCDGINHCLDGSDEYDCAKGYFRCRGGKLIPESARCNRRYDCDPGDYSDEQYNCPCGDGDFKCDNGFCIPRSKHCDRTHDCQDGSDERDCIYGSICMAYEYKCSSGQCVQAESRCNGTVECDDGSDEKNCPCKRDQYECRDGTCINIANRCNGHRDCRPNGEDEINCEEVRCPAESFTCDPSSSVPCASRCDGIPECDNGEDEDGCTDCAHKCDGRCIEEQQICDTIPDCSDASDEINCNNCDGPNDFRCRNGECIKASQHCNGVAECADASDELQCNDTMTTGPLLCYANQFQCRNGMCIDSQFFCDNHADCTDNSDEENCPCDAGYWQCRTGQCILDSEHCDGSVQCSDGSDEYDCPTTYRPFITEHPFTVQPPVKQPPQYFTTTPVPYFPPYVPDNRVEICERNQWRCENGPCIDAFRRCDGHVDCPRDGSDEFDCPPGSPVALNLKSYPEEQTVRNGGDVVFSCRDEGPLRAPVRWVREGGRSLKPGSVDRNGRLEMNHVTTADSGVYICQTPRYLGTPGSELRVILKVESAPITFRPPFLACQHNEATCASGQCILKSAVCDGRIDCDDGSDEDTCGHNGMCQPNEYQCANNKCVLKTWFCDSDDDCGDGSDEANCGLSDSAQNCSRTEFECASKNQCIPRSFHCDRQSDCLDRSDEIGCAPVHVTRPPAPAYVRLNPGDTLSLVCEAVGVPMPLISWRLNWGHVPQKCTSTSENGIGTLTCPDMQTEDSGAYSCEAINNGGTVFAVPDSIVYVNRSEALCPAGYFNSEARSQSECIRCFCFGESTTCKSADLFTYNMPTPLGEGGTRLIGVSQAYQGDIQIDKQQPINNQYYYQPLRNGATVTKLADFSPAWSRNTLNAHPYLTLPETYNANQLTSYGGYIKYRISPHNPQQYEYDDNLADVIIIGKYQTLLHQHRGDRDRNIEIEARLTPDNWMKPSPRGQIPVTREDIMMALDDIEMILLRADLNNAGVNITDFTMESAQHINVGLGAASLVEECSCPPGYEGLSCQKCASGYIRESSGPWLGSCVPRRACPPGTYGDPNSGGDCRPCPCPLTNRENQFARTCSLGPSGIVICDCQQGYEGNDCSRCAPNYFGNPLIPGDSCKPKPSDNCNALGTAQVRLPDECVCKDNVQGRYCDQCKAGTFFLSDDNRDGCASCFCSGVSQQCMSSNLRRKTTNVRFNVPQIVGQVKLFKSAPFGSGGTVRYNAPIETDAQPELLRGEITLSSFDRAQPSIYYWSLPISFAGDKVTSYGGFLNYELRHVPVPGGQVSRNHAADVQLISDNRLTFNYFGNFDPDNDGYLNASIQFLEKGWQRPDGKEVSREHFLLALADVKTILVKATYTTNTEVASVVSASIETAEPGGDGALAQHVEQCVCPGGYVGTSCEDCAPGFTRTLRGLYLEHCGPCECNGHSTMCHPETGVCYDCADNTAGPNCEDCREGYERDGYNNCVPSSSSTPTPCNCDPRGEEMPCDEAGRCSCKQNVEGETCSRCRPGTFGLDASNALGCLPCYCSGVTNNCHEASHYTRIPMAAPIFGENYGGYSITDLNGEQVINDQFLPVPNESELMYIFSTPPAEELYWSLPVFPGNRVLSYGGSLSVTQKFQTGGYPEESAPGTDVVLIGDAISVYWTNPTPIRSGESLSYQVPLQENGWYILNSPRPASRQDFMSVLKNLQRVLVRATLVEKITATAIADVSMDTAAESFDSTSPVAKSVEVCMCPEGYSGTSCETCKAGYFKDQNGLCRQCNCNGHDCQLNSYDEVECNCRPPYTGPDCSTVGVIMELHPTIHEDYHNSILVGVTFTCKYRAPEPLTIKFFHDGIEIKPSKLYNESKLYKDGWRGEQSWKTIWNTIREGDTYECRTFTKGGSILGVLTTTLPEKGGEPSIDQNTRPPPPQSTVVVRITSPTIKIEEVGSTVNFTCQAQSRMVRGPLQINWYKADGDLPLDRTQINQRTGMLLITNLQISDSGVYVCQTSDGISTDQAKATLKVPGNDMTLPTVSIYPSIVEYYEGDRIELTCSTTGNPAPRITWQRANNRPLPRSTVTYDALLIIENARVDDSGEYRCIASNAAGSRDRTAIVTVHQRPSKPSYQELSVSSSTPVVDEGKSITIVCTATASVPAGAIDWVRQDATEFLPNVRAANGVLYIDYARRENAGVYICQTSAFGVNPTLITLEVRPQGTPAPSEVSNITVSVDHLRIPTGGSGTIDCTPQGYPLPLVKWTKYQETFGPGTSQRDNTLIISNAQDSDQGYYLCEGSVDGVPIVSNYVYVEIEKREAPRVEIYPPGENSVTLGSQYQIHCRVVGGIPAPVITWDKNRGQLSPHVEIQQNNNVLSFQTVEVNDEGTYTCTATNEAGSSSASAIVKVRSPPEITITPSNYLQAIKGDRVVVECRADGYPEPMVSIRLSDREIVPASPRIAVLSLSYVNERNEGDYTCIATSVAGTVREQFAIRVDRGDGGFGNDEGSGEYEIGPDYSPDEGFDRPSNMVAIEGQESRLGCNTSNEFQVIWGRADRRPLQYNARQYGSELIIYNTSKADSGRYECTLINRRTNDVQQSVYTSLDVMAPPRITLRPPSQIVHPGQSPTVECVVEGDDILSISWKPVDRLPSSRVEIRDSTLLFRQIEVEDAGKYECFAMNRVANATAIAEVIVNEEADRATSESHDNEQYAHVGAAVHLSCNVTQPGLKIRWNKDGRTLPRSVSQKNDGSLFIKLAQKTDSGRYVCIIWDGYGRQTSNYINLHIEGVECSVNQFRCEDDSGCIDEDLICDGYDNCLDSSDENKCILREKRLLNSHKDHRSYGTRDEAPALITIDQPRRPFRIGEKVEVVCRGQSRDIKVSWERFRTNQYVQTRIYGDGAVLLIPNVEQSDADVYRCTGTDPYGRSSWDDFVLEVVPVSDSKPYPINDEETMYTARLGDTIDLPCSSNLEEPVAIEWRREFSPLPSGIRQYERNLHLDSVTEADAGTYVCRVRNNVALVETRATLRVVGIVPKFNGDGWLALPTLKDAYMQFEIEVSFKPADSNGIILYNSQKEDGTGHYLVLELVDGVPQFTLKFDAADALVTRGDRPLTLNAWHTVRLRRSGSKVTMDVDNTGPFSAESSIQYQTLDLYAPLYIGNAPIDRPEELESASGFVGCVSMLILGKEEKNIMADSFDRNNVYDCDSCTPNLCLNNGVCQEARNERGYICLCAGGFAGQNCDKTGEACRPGLCGPGKCTDTADGYKCACPVTFIGKNCEMRQNIEYPAFTGSAFLAIKPPQTSRYLKMSMKIKAKPPVTDGIIMYCAQSPRGYGGFTSLTVRDGHLEFRYDLGDGSEPVVLTSNKTLQANQWTSVQVIRSGQLVSLNVDMIYSHNARLGSPKDLNLETPLFVGGVDDSIVLNNNTGVIGGFSGCIKDVKLQGDDLNLINSSIQSANVQECVNYDRGDIPDIESVCSLCRNGGYCTNPDSVACTCQPGFSGQYCELRAPLSEQRRPLDNPCSALPCRNGGTCKTDRSTRMNYTCDCPLGYAGVNCQMSLELLQSVGFNGNGYLELPASYLRYDRLELEPVVIALAVHTTNDGVLLYQREAQLSAGGDYILIKIERGIVVMEWDLGSGVNTLAIEDVHVADGESHNIIAKLFVDNHVELNVDNVSKTKMTNGISNEFYDLIMNADSNIYIGGVPERWNADVNYYPGLTGCVEQVEFTGSLRGLKLGKVAVAGRNTQRCKDRVTYY</sequence>
<dbReference type="Pfam" id="PF00052">
    <property type="entry name" value="Laminin_B"/>
    <property type="match status" value="3"/>
</dbReference>
<keyword evidence="15" id="KW-0393">Immunoglobulin domain</keyword>
<feature type="disulfide bond" evidence="18">
    <location>
        <begin position="3685"/>
        <end position="3695"/>
    </location>
</feature>
<evidence type="ECO:0000256" key="19">
    <source>
        <dbReference type="PROSITE-ProRule" id="PRU00124"/>
    </source>
</evidence>
<feature type="domain" description="Ig-like" evidence="27">
    <location>
        <begin position="3051"/>
        <end position="3135"/>
    </location>
</feature>
<dbReference type="Gene3D" id="2.60.40.10">
    <property type="entry name" value="Immunoglobulins"/>
    <property type="match status" value="13"/>
</dbReference>
<feature type="disulfide bond" evidence="19">
    <location>
        <begin position="484"/>
        <end position="499"/>
    </location>
</feature>
<evidence type="ECO:0000256" key="6">
    <source>
        <dbReference type="ARBA" id="ARBA00022692"/>
    </source>
</evidence>
<feature type="disulfide bond" evidence="19">
    <location>
        <begin position="614"/>
        <end position="626"/>
    </location>
</feature>
<feature type="disulfide bond" evidence="19">
    <location>
        <begin position="806"/>
        <end position="818"/>
    </location>
</feature>
<feature type="signal peptide" evidence="22">
    <location>
        <begin position="1"/>
        <end position="24"/>
    </location>
</feature>
<feature type="domain" description="EGF-like" evidence="25">
    <location>
        <begin position="3641"/>
        <end position="3679"/>
    </location>
</feature>
<evidence type="ECO:0000256" key="13">
    <source>
        <dbReference type="ARBA" id="ARBA00023180"/>
    </source>
</evidence>
<dbReference type="InterPro" id="IPR000034">
    <property type="entry name" value="Laminin_IV"/>
</dbReference>
<feature type="disulfide bond" evidence="18">
    <location>
        <begin position="3706"/>
        <end position="3715"/>
    </location>
</feature>
<feature type="domain" description="Laminin EGF-like" evidence="26">
    <location>
        <begin position="1895"/>
        <end position="1940"/>
    </location>
</feature>
<evidence type="ECO:0000256" key="16">
    <source>
        <dbReference type="ARBA" id="ARBA00061228"/>
    </source>
</evidence>
<name>A0AAV1K247_9NEOP</name>
<feature type="disulfide bond" evidence="19">
    <location>
        <begin position="1048"/>
        <end position="1063"/>
    </location>
</feature>
<feature type="disulfide bond" evidence="19">
    <location>
        <begin position="770"/>
        <end position="782"/>
    </location>
</feature>
<dbReference type="PROSITE" id="PS00010">
    <property type="entry name" value="ASX_HYDROXYL"/>
    <property type="match status" value="1"/>
</dbReference>
<dbReference type="Pfam" id="PF13927">
    <property type="entry name" value="Ig_3"/>
    <property type="match status" value="8"/>
</dbReference>
<reference evidence="29 30" key="1">
    <citation type="submission" date="2023-11" db="EMBL/GenBank/DDBJ databases">
        <authorList>
            <person name="Okamura Y."/>
        </authorList>
    </citation>
    <scope>NUCLEOTIDE SEQUENCE [LARGE SCALE GENOMIC DNA]</scope>
</reference>
<dbReference type="PROSITE" id="PS01209">
    <property type="entry name" value="LDLRA_1"/>
    <property type="match status" value="7"/>
</dbReference>
<dbReference type="SMART" id="SM00192">
    <property type="entry name" value="LDLa"/>
    <property type="match status" value="18"/>
</dbReference>
<dbReference type="InterPro" id="IPR003599">
    <property type="entry name" value="Ig_sub"/>
</dbReference>
<feature type="domain" description="Ig-like" evidence="27">
    <location>
        <begin position="3155"/>
        <end position="3209"/>
    </location>
</feature>
<dbReference type="PROSITE" id="PS50026">
    <property type="entry name" value="EGF_3"/>
    <property type="match status" value="4"/>
</dbReference>
<feature type="domain" description="Ig-like" evidence="27">
    <location>
        <begin position="2483"/>
        <end position="2566"/>
    </location>
</feature>
<keyword evidence="12 18" id="KW-1015">Disulfide bond</keyword>
<keyword evidence="8" id="KW-0677">Repeat</keyword>
<dbReference type="InterPro" id="IPR013783">
    <property type="entry name" value="Ig-like_fold"/>
</dbReference>
<proteinExistence type="inferred from homology"/>
<dbReference type="PROSITE" id="PS50835">
    <property type="entry name" value="IG_LIKE"/>
    <property type="match status" value="13"/>
</dbReference>
<evidence type="ECO:0000256" key="18">
    <source>
        <dbReference type="PROSITE-ProRule" id="PRU00076"/>
    </source>
</evidence>
<dbReference type="SUPFAM" id="SSF57424">
    <property type="entry name" value="LDL receptor-like module"/>
    <property type="match status" value="16"/>
</dbReference>
<feature type="disulfide bond" evidence="19">
    <location>
        <begin position="706"/>
        <end position="721"/>
    </location>
</feature>
<evidence type="ECO:0000256" key="2">
    <source>
        <dbReference type="ARBA" id="ARBA00004302"/>
    </source>
</evidence>
<dbReference type="InterPro" id="IPR001881">
    <property type="entry name" value="EGF-like_Ca-bd_dom"/>
</dbReference>
<dbReference type="InterPro" id="IPR056863">
    <property type="entry name" value="LMN_ATRN_NET-like_EGF"/>
</dbReference>
<evidence type="ECO:0000256" key="4">
    <source>
        <dbReference type="ARBA" id="ARBA00022525"/>
    </source>
</evidence>
<dbReference type="FunFam" id="2.10.25.10:FF:000033">
    <property type="entry name" value="Laminin subunit alpha 2"/>
    <property type="match status" value="1"/>
</dbReference>
<dbReference type="InterPro" id="IPR003598">
    <property type="entry name" value="Ig_sub2"/>
</dbReference>
<feature type="disulfide bond" evidence="18">
    <location>
        <begin position="3931"/>
        <end position="3940"/>
    </location>
</feature>
<comment type="subcellular location">
    <subcellularLocation>
        <location evidence="3">Endomembrane system</location>
    </subcellularLocation>
    <subcellularLocation>
        <location evidence="1">Membrane</location>
        <topology evidence="1">Single-pass membrane protein</topology>
    </subcellularLocation>
    <subcellularLocation>
        <location evidence="2">Secreted</location>
        <location evidence="2">Extracellular space</location>
        <location evidence="2">Extracellular matrix</location>
        <location evidence="2">Basement membrane</location>
    </subcellularLocation>
</comment>
<evidence type="ECO:0000256" key="5">
    <source>
        <dbReference type="ARBA" id="ARBA00022530"/>
    </source>
</evidence>
<comment type="caution">
    <text evidence="18">Lacks conserved residue(s) required for the propagation of feature annotation.</text>
</comment>
<dbReference type="InterPro" id="IPR050685">
    <property type="entry name" value="LDLR"/>
</dbReference>
<dbReference type="PROSITE" id="PS50024">
    <property type="entry name" value="SEA"/>
    <property type="match status" value="1"/>
</dbReference>
<keyword evidence="14 20" id="KW-0424">Laminin EGF-like domain</keyword>
<dbReference type="SMART" id="SM00409">
    <property type="entry name" value="IG"/>
    <property type="match status" value="13"/>
</dbReference>
<dbReference type="GO" id="GO:0005509">
    <property type="term" value="F:calcium ion binding"/>
    <property type="evidence" value="ECO:0007669"/>
    <property type="project" value="InterPro"/>
</dbReference>
<dbReference type="SMART" id="SM00406">
    <property type="entry name" value="IGv"/>
    <property type="match status" value="3"/>
</dbReference>
<feature type="disulfide bond" evidence="19">
    <location>
        <begin position="428"/>
        <end position="440"/>
    </location>
</feature>
<keyword evidence="9" id="KW-0084">Basement membrane</keyword>
<feature type="disulfide bond" evidence="19">
    <location>
        <begin position="232"/>
        <end position="244"/>
    </location>
</feature>
<feature type="disulfide bond" evidence="19">
    <location>
        <begin position="585"/>
        <end position="603"/>
    </location>
</feature>
<dbReference type="SMART" id="SM00408">
    <property type="entry name" value="IGc2"/>
    <property type="match status" value="13"/>
</dbReference>
<dbReference type="InterPro" id="IPR000742">
    <property type="entry name" value="EGF"/>
</dbReference>
<evidence type="ECO:0000256" key="14">
    <source>
        <dbReference type="ARBA" id="ARBA00023292"/>
    </source>
</evidence>
<dbReference type="InterPro" id="IPR000082">
    <property type="entry name" value="SEA_dom"/>
</dbReference>
<feature type="disulfide bond" evidence="19">
    <location>
        <begin position="777"/>
        <end position="795"/>
    </location>
</feature>
<dbReference type="CDD" id="cd00055">
    <property type="entry name" value="EGF_Lam"/>
    <property type="match status" value="4"/>
</dbReference>
<feature type="disulfide bond" evidence="19">
    <location>
        <begin position="789"/>
        <end position="804"/>
    </location>
</feature>
<dbReference type="InterPro" id="IPR036055">
    <property type="entry name" value="LDL_receptor-like_sf"/>
</dbReference>
<protein>
    <recommendedName>
        <fullName evidence="17">Hemolin</fullName>
    </recommendedName>
</protein>
<dbReference type="InterPro" id="IPR013098">
    <property type="entry name" value="Ig_I-set"/>
</dbReference>
<feature type="domain" description="Laminin G" evidence="24">
    <location>
        <begin position="3998"/>
        <end position="4183"/>
    </location>
</feature>
<dbReference type="PROSITE" id="PS01186">
    <property type="entry name" value="EGF_2"/>
    <property type="match status" value="3"/>
</dbReference>
<feature type="disulfide bond" evidence="19">
    <location>
        <begin position="1076"/>
        <end position="1094"/>
    </location>
</feature>
<keyword evidence="30" id="KW-1185">Reference proteome</keyword>
<feature type="disulfide bond" evidence="19">
    <location>
        <begin position="621"/>
        <end position="639"/>
    </location>
</feature>
<dbReference type="SUPFAM" id="SSF57196">
    <property type="entry name" value="EGF/Laminin"/>
    <property type="match status" value="4"/>
</dbReference>
<dbReference type="GO" id="GO:0030154">
    <property type="term" value="P:cell differentiation"/>
    <property type="evidence" value="ECO:0007669"/>
    <property type="project" value="UniProtKB-ARBA"/>
</dbReference>
<dbReference type="FunFam" id="4.10.400.10:FF:000034">
    <property type="entry name" value="Low-density lipoprotein receptor-related protein 2"/>
    <property type="match status" value="1"/>
</dbReference>
<dbReference type="Gene3D" id="2.60.120.200">
    <property type="match status" value="3"/>
</dbReference>
<evidence type="ECO:0000256" key="20">
    <source>
        <dbReference type="PROSITE-ProRule" id="PRU00460"/>
    </source>
</evidence>
<dbReference type="FunFam" id="2.10.25.10:FF:000090">
    <property type="entry name" value="laminin subunit alpha"/>
    <property type="match status" value="1"/>
</dbReference>
<dbReference type="InterPro" id="IPR002049">
    <property type="entry name" value="LE_dom"/>
</dbReference>
<dbReference type="CDD" id="cd00096">
    <property type="entry name" value="Ig"/>
    <property type="match status" value="2"/>
</dbReference>
<feature type="domain" description="Laminin IV type A" evidence="28">
    <location>
        <begin position="1676"/>
        <end position="1861"/>
    </location>
</feature>
<feature type="domain" description="SEA" evidence="23">
    <location>
        <begin position="110"/>
        <end position="223"/>
    </location>
</feature>
<feature type="disulfide bond" evidence="19">
    <location>
        <begin position="813"/>
        <end position="831"/>
    </location>
</feature>
<dbReference type="Gene3D" id="4.10.400.10">
    <property type="entry name" value="Low-density Lipoprotein Receptor"/>
    <property type="match status" value="18"/>
</dbReference>
<dbReference type="InterPro" id="IPR013106">
    <property type="entry name" value="Ig_V-set"/>
</dbReference>
<feature type="disulfide bond" evidence="19">
    <location>
        <begin position="557"/>
        <end position="572"/>
    </location>
</feature>
<feature type="disulfide bond" evidence="19">
    <location>
        <begin position="825"/>
        <end position="840"/>
    </location>
</feature>
<keyword evidence="7 22" id="KW-0732">Signal</keyword>
<evidence type="ECO:0000256" key="10">
    <source>
        <dbReference type="ARBA" id="ARBA00022989"/>
    </source>
</evidence>
<dbReference type="CDD" id="cd00112">
    <property type="entry name" value="LDLa"/>
    <property type="match status" value="17"/>
</dbReference>
<dbReference type="Proteomes" id="UP001497472">
    <property type="component" value="Unassembled WGS sequence"/>
</dbReference>
<dbReference type="Gene3D" id="2.170.300.10">
    <property type="entry name" value="Tie2 ligand-binding domain superfamily"/>
    <property type="match status" value="3"/>
</dbReference>
<dbReference type="PROSITE" id="PS51115">
    <property type="entry name" value="LAMININ_IVA"/>
    <property type="match status" value="3"/>
</dbReference>
<evidence type="ECO:0000256" key="11">
    <source>
        <dbReference type="ARBA" id="ARBA00023136"/>
    </source>
</evidence>
<feature type="disulfide bond" evidence="19">
    <location>
        <begin position="886"/>
        <end position="898"/>
    </location>
</feature>
<dbReference type="SMART" id="SM00282">
    <property type="entry name" value="LamG"/>
    <property type="match status" value="3"/>
</dbReference>
<dbReference type="PROSITE" id="PS00022">
    <property type="entry name" value="EGF_1"/>
    <property type="match status" value="5"/>
</dbReference>
<dbReference type="InterPro" id="IPR013320">
    <property type="entry name" value="ConA-like_dom_sf"/>
</dbReference>
<dbReference type="InterPro" id="IPR007110">
    <property type="entry name" value="Ig-like_dom"/>
</dbReference>
<comment type="caution">
    <text evidence="29">The sequence shown here is derived from an EMBL/GenBank/DDBJ whole genome shotgun (WGS) entry which is preliminary data.</text>
</comment>
<dbReference type="GO" id="GO:0048513">
    <property type="term" value="P:animal organ development"/>
    <property type="evidence" value="ECO:0007669"/>
    <property type="project" value="UniProtKB-ARBA"/>
</dbReference>
<feature type="disulfide bond" evidence="19">
    <location>
        <begin position="1132"/>
        <end position="1147"/>
    </location>
</feature>
<feature type="domain" description="Laminin EGF-like" evidence="26">
    <location>
        <begin position="1949"/>
        <end position="1997"/>
    </location>
</feature>
<feature type="compositionally biased region" description="Acidic residues" evidence="21">
    <location>
        <begin position="270"/>
        <end position="281"/>
    </location>
</feature>
<dbReference type="InterPro" id="IPR000152">
    <property type="entry name" value="EGF-type_Asp/Asn_hydroxyl_site"/>
</dbReference>
<dbReference type="SMART" id="SM00281">
    <property type="entry name" value="LamB"/>
    <property type="match status" value="3"/>
</dbReference>
<evidence type="ECO:0000259" key="25">
    <source>
        <dbReference type="PROSITE" id="PS50026"/>
    </source>
</evidence>
<feature type="disulfide bond" evidence="19">
    <location>
        <begin position="538"/>
        <end position="550"/>
    </location>
</feature>
<dbReference type="InterPro" id="IPR023415">
    <property type="entry name" value="LDLR_class-A_CS"/>
</dbReference>
<feature type="disulfide bond" evidence="19">
    <location>
        <begin position="3250"/>
        <end position="3265"/>
    </location>
</feature>
<dbReference type="FunFam" id="2.10.25.10:FF:000188">
    <property type="entry name" value="Laminin subunit gamma 2"/>
    <property type="match status" value="1"/>
</dbReference>
<keyword evidence="13" id="KW-0325">Glycoprotein</keyword>
<dbReference type="SUPFAM" id="SSF49899">
    <property type="entry name" value="Concanavalin A-like lectins/glucanases"/>
    <property type="match status" value="3"/>
</dbReference>
<dbReference type="PROSITE" id="PS01248">
    <property type="entry name" value="EGF_LAM_1"/>
    <property type="match status" value="3"/>
</dbReference>
<evidence type="ECO:0000256" key="8">
    <source>
        <dbReference type="ARBA" id="ARBA00022737"/>
    </source>
</evidence>
<feature type="disulfide bond" evidence="19">
    <location>
        <begin position="396"/>
        <end position="414"/>
    </location>
</feature>
<dbReference type="PANTHER" id="PTHR24270">
    <property type="entry name" value="LOW-DENSITY LIPOPROTEIN RECEPTOR-RELATED"/>
    <property type="match status" value="1"/>
</dbReference>
<feature type="disulfide bond" evidence="19">
    <location>
        <begin position="597"/>
        <end position="612"/>
    </location>
</feature>
<evidence type="ECO:0000259" key="27">
    <source>
        <dbReference type="PROSITE" id="PS50835"/>
    </source>
</evidence>
<comment type="similarity">
    <text evidence="16">Belongs to the hemolin family.</text>
</comment>
<feature type="disulfide bond" evidence="18">
    <location>
        <begin position="3982"/>
        <end position="3991"/>
    </location>
</feature>
<organism evidence="29 30">
    <name type="scientific">Leptosia nina</name>
    <dbReference type="NCBI Taxonomy" id="320188"/>
    <lineage>
        <taxon>Eukaryota</taxon>
        <taxon>Metazoa</taxon>
        <taxon>Ecdysozoa</taxon>
        <taxon>Arthropoda</taxon>
        <taxon>Hexapoda</taxon>
        <taxon>Insecta</taxon>
        <taxon>Pterygota</taxon>
        <taxon>Neoptera</taxon>
        <taxon>Endopterygota</taxon>
        <taxon>Lepidoptera</taxon>
        <taxon>Glossata</taxon>
        <taxon>Ditrysia</taxon>
        <taxon>Papilionoidea</taxon>
        <taxon>Pieridae</taxon>
        <taxon>Pierinae</taxon>
        <taxon>Leptosia</taxon>
    </lineage>
</organism>
<feature type="domain" description="Ig-like" evidence="27">
    <location>
        <begin position="2854"/>
        <end position="2936"/>
    </location>
</feature>
<feature type="domain" description="Ig-like" evidence="27">
    <location>
        <begin position="3383"/>
        <end position="3466"/>
    </location>
</feature>
<dbReference type="GO" id="GO:0012505">
    <property type="term" value="C:endomembrane system"/>
    <property type="evidence" value="ECO:0007669"/>
    <property type="project" value="UniProtKB-SubCell"/>
</dbReference>
<feature type="disulfide bond" evidence="19">
    <location>
        <begin position="1069"/>
        <end position="1081"/>
    </location>
</feature>
<feature type="domain" description="Laminin G" evidence="24">
    <location>
        <begin position="3721"/>
        <end position="3897"/>
    </location>
</feature>
<evidence type="ECO:0000259" key="23">
    <source>
        <dbReference type="PROSITE" id="PS50024"/>
    </source>
</evidence>
<dbReference type="Gene3D" id="2.10.25.10">
    <property type="entry name" value="Laminin"/>
    <property type="match status" value="6"/>
</dbReference>
<feature type="disulfide bond" evidence="19">
    <location>
        <begin position="732"/>
        <end position="750"/>
    </location>
</feature>
<feature type="disulfide bond" evidence="19">
    <location>
        <begin position="239"/>
        <end position="257"/>
    </location>
</feature>
<evidence type="ECO:0000259" key="24">
    <source>
        <dbReference type="PROSITE" id="PS50025"/>
    </source>
</evidence>
<evidence type="ECO:0000259" key="28">
    <source>
        <dbReference type="PROSITE" id="PS51115"/>
    </source>
</evidence>
<evidence type="ECO:0000256" key="3">
    <source>
        <dbReference type="ARBA" id="ARBA00004308"/>
    </source>
</evidence>
<dbReference type="CDD" id="cd00054">
    <property type="entry name" value="EGF_CA"/>
    <property type="match status" value="4"/>
</dbReference>
<accession>A0AAV1K247</accession>
<feature type="domain" description="Laminin G" evidence="24">
    <location>
        <begin position="3469"/>
        <end position="3645"/>
    </location>
</feature>
<feature type="disulfide bond" evidence="19">
    <location>
        <begin position="1088"/>
        <end position="1103"/>
    </location>
</feature>
<dbReference type="PRINTS" id="PR00261">
    <property type="entry name" value="LDLRECEPTOR"/>
</dbReference>
<evidence type="ECO:0000313" key="29">
    <source>
        <dbReference type="EMBL" id="CAK1554722.1"/>
    </source>
</evidence>
<dbReference type="EMBL" id="CAVLEF010000279">
    <property type="protein sequence ID" value="CAK1554722.1"/>
    <property type="molecule type" value="Genomic_DNA"/>
</dbReference>
<feature type="compositionally biased region" description="Basic and acidic residues" evidence="21">
    <location>
        <begin position="291"/>
        <end position="302"/>
    </location>
</feature>
<evidence type="ECO:0000256" key="17">
    <source>
        <dbReference type="ARBA" id="ARBA00068688"/>
    </source>
</evidence>
<dbReference type="SMART" id="SM00179">
    <property type="entry name" value="EGF_CA"/>
    <property type="match status" value="4"/>
</dbReference>